<evidence type="ECO:0000313" key="6">
    <source>
        <dbReference type="EMBL" id="QWV98101.1"/>
    </source>
</evidence>
<evidence type="ECO:0000256" key="1">
    <source>
        <dbReference type="ARBA" id="ARBA00022977"/>
    </source>
</evidence>
<comment type="caution">
    <text evidence="2">Lacks conserved residue(s) required for the propagation of feature annotation.</text>
</comment>
<feature type="binding site" evidence="2">
    <location>
        <position position="171"/>
    </location>
    <ligand>
        <name>2-[(2R,5Z)-2-carboxy-4-methylthiazol-5(2H)-ylidene]ethyl phosphate</name>
        <dbReference type="ChEBI" id="CHEBI:62899"/>
    </ligand>
</feature>
<keyword evidence="2 3" id="KW-0808">Transferase</keyword>
<evidence type="ECO:0000259" key="5">
    <source>
        <dbReference type="Pfam" id="PF02581"/>
    </source>
</evidence>
<comment type="pathway">
    <text evidence="2 4">Cofactor biosynthesis; thiamine diphosphate biosynthesis; thiamine phosphate from 4-amino-2-methyl-5-diphosphomethylpyrimidine and 4-methyl-5-(2-phosphoethyl)-thiazole: step 1/1.</text>
</comment>
<dbReference type="InterPro" id="IPR022998">
    <property type="entry name" value="ThiamineP_synth_TenI"/>
</dbReference>
<gene>
    <name evidence="2 6" type="primary">thiE</name>
    <name evidence="6" type="ORF">KP005_02070</name>
</gene>
<proteinExistence type="inferred from homology"/>
<comment type="catalytic activity">
    <reaction evidence="2 3">
        <text>4-methyl-5-(2-phosphooxyethyl)-thiazole + 4-amino-2-methyl-5-(diphosphooxymethyl)pyrimidine + H(+) = thiamine phosphate + diphosphate</text>
        <dbReference type="Rhea" id="RHEA:22328"/>
        <dbReference type="ChEBI" id="CHEBI:15378"/>
        <dbReference type="ChEBI" id="CHEBI:33019"/>
        <dbReference type="ChEBI" id="CHEBI:37575"/>
        <dbReference type="ChEBI" id="CHEBI:57841"/>
        <dbReference type="ChEBI" id="CHEBI:58296"/>
        <dbReference type="EC" id="2.5.1.3"/>
    </reaction>
</comment>
<evidence type="ECO:0000313" key="7">
    <source>
        <dbReference type="Proteomes" id="UP000683493"/>
    </source>
</evidence>
<feature type="binding site" evidence="2">
    <location>
        <begin position="191"/>
        <end position="192"/>
    </location>
    <ligand>
        <name>2-[(2R,5Z)-2-carboxy-4-methylthiazol-5(2H)-ylidene]ethyl phosphate</name>
        <dbReference type="ChEBI" id="CHEBI:62899"/>
    </ligand>
</feature>
<feature type="binding site" evidence="2">
    <location>
        <position position="75"/>
    </location>
    <ligand>
        <name>4-amino-2-methyl-5-(diphosphooxymethyl)pyrimidine</name>
        <dbReference type="ChEBI" id="CHEBI:57841"/>
    </ligand>
</feature>
<dbReference type="HAMAP" id="MF_00097">
    <property type="entry name" value="TMP_synthase"/>
    <property type="match status" value="1"/>
</dbReference>
<evidence type="ECO:0000256" key="2">
    <source>
        <dbReference type="HAMAP-Rule" id="MF_00097"/>
    </source>
</evidence>
<dbReference type="PANTHER" id="PTHR20857">
    <property type="entry name" value="THIAMINE-PHOSPHATE PYROPHOSPHORYLASE"/>
    <property type="match status" value="1"/>
</dbReference>
<evidence type="ECO:0000256" key="4">
    <source>
        <dbReference type="RuleBase" id="RU004253"/>
    </source>
</evidence>
<comment type="catalytic activity">
    <reaction evidence="2 3">
        <text>2-(2-carboxy-4-methylthiazol-5-yl)ethyl phosphate + 4-amino-2-methyl-5-(diphosphooxymethyl)pyrimidine + 2 H(+) = thiamine phosphate + CO2 + diphosphate</text>
        <dbReference type="Rhea" id="RHEA:47848"/>
        <dbReference type="ChEBI" id="CHEBI:15378"/>
        <dbReference type="ChEBI" id="CHEBI:16526"/>
        <dbReference type="ChEBI" id="CHEBI:33019"/>
        <dbReference type="ChEBI" id="CHEBI:37575"/>
        <dbReference type="ChEBI" id="CHEBI:57841"/>
        <dbReference type="ChEBI" id="CHEBI:62890"/>
        <dbReference type="EC" id="2.5.1.3"/>
    </reaction>
</comment>
<keyword evidence="2" id="KW-0479">Metal-binding</keyword>
<feature type="domain" description="Thiamine phosphate synthase/TenI" evidence="5">
    <location>
        <begin position="13"/>
        <end position="194"/>
    </location>
</feature>
<comment type="function">
    <text evidence="2">Condenses 4-methyl-5-(beta-hydroxyethyl)thiazole monophosphate (THZ-P) and 2-methyl-4-amino-5-hydroxymethyl pyrimidine pyrophosphate (HMP-PP) to form thiamine monophosphate (TMP).</text>
</comment>
<dbReference type="EC" id="2.5.1.3" evidence="2"/>
<reference evidence="6 7" key="1">
    <citation type="submission" date="2021-06" db="EMBL/GenBank/DDBJ databases">
        <title>Gemonas diversity in paddy soil.</title>
        <authorList>
            <person name="Liu G."/>
        </authorList>
    </citation>
    <scope>NUCLEOTIDE SEQUENCE [LARGE SCALE GENOMIC DNA]</scope>
    <source>
        <strain evidence="6 7">RG29</strain>
    </source>
</reference>
<comment type="similarity">
    <text evidence="2 3">Belongs to the thiamine-phosphate synthase family.</text>
</comment>
<feature type="binding site" evidence="2">
    <location>
        <begin position="43"/>
        <end position="47"/>
    </location>
    <ligand>
        <name>4-amino-2-methyl-5-(diphosphooxymethyl)pyrimidine</name>
        <dbReference type="ChEBI" id="CHEBI:57841"/>
    </ligand>
</feature>
<comment type="catalytic activity">
    <reaction evidence="2 3">
        <text>2-[(2R,5Z)-2-carboxy-4-methylthiazol-5(2H)-ylidene]ethyl phosphate + 4-amino-2-methyl-5-(diphosphooxymethyl)pyrimidine + 2 H(+) = thiamine phosphate + CO2 + diphosphate</text>
        <dbReference type="Rhea" id="RHEA:47844"/>
        <dbReference type="ChEBI" id="CHEBI:15378"/>
        <dbReference type="ChEBI" id="CHEBI:16526"/>
        <dbReference type="ChEBI" id="CHEBI:33019"/>
        <dbReference type="ChEBI" id="CHEBI:37575"/>
        <dbReference type="ChEBI" id="CHEBI:57841"/>
        <dbReference type="ChEBI" id="CHEBI:62899"/>
        <dbReference type="EC" id="2.5.1.3"/>
    </reaction>
</comment>
<feature type="binding site" evidence="2">
    <location>
        <position position="143"/>
    </location>
    <ligand>
        <name>4-amino-2-methyl-5-(diphosphooxymethyl)pyrimidine</name>
        <dbReference type="ChEBI" id="CHEBI:57841"/>
    </ligand>
</feature>
<feature type="binding site" evidence="2">
    <location>
        <begin position="140"/>
        <end position="142"/>
    </location>
    <ligand>
        <name>2-[(2R,5Z)-2-carboxy-4-methylthiazol-5(2H)-ylidene]ethyl phosphate</name>
        <dbReference type="ChEBI" id="CHEBI:62899"/>
    </ligand>
</feature>
<keyword evidence="1 2" id="KW-0784">Thiamine biosynthesis</keyword>
<accession>A0ABX8JLS4</accession>
<dbReference type="Proteomes" id="UP000683493">
    <property type="component" value="Chromosome"/>
</dbReference>
<sequence length="219" mass="23898">MKGLDSPWIDFNLYLITGRGETLGRNLEFVVEEALRGGVRAVQLRDKGSSTKELYETAQELRRLTSRYGARLFVNDRVDVALAVDADGVHIGSSSLPLYKVRRLLGERKLIGVSCHNQTQAITAQEMGADFITFGPVYYTPSKAEYGEPVGLDKLNKVAQMLQIPVFALGGVNLENCAETVAGEARGIALISAILSAADPRDAAKKLLALLRPLEEHND</sequence>
<dbReference type="PANTHER" id="PTHR20857:SF15">
    <property type="entry name" value="THIAMINE-PHOSPHATE SYNTHASE"/>
    <property type="match status" value="1"/>
</dbReference>
<feature type="binding site" evidence="2">
    <location>
        <position position="76"/>
    </location>
    <ligand>
        <name>Mg(2+)</name>
        <dbReference type="ChEBI" id="CHEBI:18420"/>
    </ligand>
</feature>
<feature type="binding site" evidence="2">
    <location>
        <position position="114"/>
    </location>
    <ligand>
        <name>4-amino-2-methyl-5-(diphosphooxymethyl)pyrimidine</name>
        <dbReference type="ChEBI" id="CHEBI:57841"/>
    </ligand>
</feature>
<protein>
    <recommendedName>
        <fullName evidence="2">Thiamine-phosphate synthase</fullName>
        <shortName evidence="2">TP synthase</shortName>
        <shortName evidence="2">TPS</shortName>
        <ecNumber evidence="2">2.5.1.3</ecNumber>
    </recommendedName>
    <alternativeName>
        <fullName evidence="2">Thiamine-phosphate pyrophosphorylase</fullName>
        <shortName evidence="2">TMP pyrophosphorylase</shortName>
        <shortName evidence="2">TMP-PPase</shortName>
    </alternativeName>
</protein>
<organism evidence="6 7">
    <name type="scientific">Geomonas diazotrophica</name>
    <dbReference type="NCBI Taxonomy" id="2843197"/>
    <lineage>
        <taxon>Bacteria</taxon>
        <taxon>Pseudomonadati</taxon>
        <taxon>Thermodesulfobacteriota</taxon>
        <taxon>Desulfuromonadia</taxon>
        <taxon>Geobacterales</taxon>
        <taxon>Geobacteraceae</taxon>
        <taxon>Geomonas</taxon>
    </lineage>
</organism>
<name>A0ABX8JLS4_9BACT</name>
<dbReference type="InterPro" id="IPR034291">
    <property type="entry name" value="TMP_synthase"/>
</dbReference>
<dbReference type="CDD" id="cd00564">
    <property type="entry name" value="TMP_TenI"/>
    <property type="match status" value="1"/>
</dbReference>
<keyword evidence="2" id="KW-0460">Magnesium</keyword>
<comment type="cofactor">
    <cofactor evidence="2">
        <name>Mg(2+)</name>
        <dbReference type="ChEBI" id="CHEBI:18420"/>
    </cofactor>
    <text evidence="2">Binds 1 Mg(2+) ion per subunit.</text>
</comment>
<dbReference type="EMBL" id="CP076724">
    <property type="protein sequence ID" value="QWV98101.1"/>
    <property type="molecule type" value="Genomic_DNA"/>
</dbReference>
<evidence type="ECO:0000256" key="3">
    <source>
        <dbReference type="RuleBase" id="RU003826"/>
    </source>
</evidence>
<dbReference type="NCBIfam" id="TIGR00693">
    <property type="entry name" value="thiE"/>
    <property type="match status" value="1"/>
</dbReference>
<dbReference type="GO" id="GO:0004789">
    <property type="term" value="F:thiamine-phosphate diphosphorylase activity"/>
    <property type="evidence" value="ECO:0007669"/>
    <property type="project" value="UniProtKB-EC"/>
</dbReference>
<keyword evidence="7" id="KW-1185">Reference proteome</keyword>
<dbReference type="Pfam" id="PF02581">
    <property type="entry name" value="TMP-TENI"/>
    <property type="match status" value="1"/>
</dbReference>